<comment type="caution">
    <text evidence="2">The sequence shown here is derived from an EMBL/GenBank/DDBJ whole genome shotgun (WGS) entry which is preliminary data.</text>
</comment>
<feature type="region of interest" description="Disordered" evidence="1">
    <location>
        <begin position="35"/>
        <end position="69"/>
    </location>
</feature>
<sequence length="235" mass="26021">MSKIYRITEELKLLSNNLHRKIMAKLSSAYKSALKTDTSNGQTKAHPKPHLMFSFSPSRQSESDNKPSQRHLATTYISHHGKEIFIRRADSLGFSAMCNKGSFRFVDVGFGGESGGRSFHAVFVRGRGGSDIGIGSDAGLARLGSWTTDSQLNLDRVFPAVVSSFFSIRLNRVFCSFPITRLVRESGSMLWEMTALLVPADLTEAYSLRAQKLALGTLSLCLSSGSKLPWHWFHS</sequence>
<dbReference type="AlphaFoldDB" id="A0A9N9KVJ9"/>
<keyword evidence="3" id="KW-1185">Reference proteome</keyword>
<accession>A0A9N9KVJ9</accession>
<name>A0A9N9KVJ9_9HELO</name>
<evidence type="ECO:0000313" key="2">
    <source>
        <dbReference type="EMBL" id="CAG8954566.1"/>
    </source>
</evidence>
<proteinExistence type="predicted"/>
<evidence type="ECO:0000313" key="3">
    <source>
        <dbReference type="Proteomes" id="UP000696280"/>
    </source>
</evidence>
<dbReference type="EMBL" id="CAJVRL010000057">
    <property type="protein sequence ID" value="CAG8954566.1"/>
    <property type="molecule type" value="Genomic_DNA"/>
</dbReference>
<evidence type="ECO:0000256" key="1">
    <source>
        <dbReference type="SAM" id="MobiDB-lite"/>
    </source>
</evidence>
<dbReference type="Proteomes" id="UP000696280">
    <property type="component" value="Unassembled WGS sequence"/>
</dbReference>
<gene>
    <name evidence="2" type="ORF">HYFRA_00004483</name>
</gene>
<reference evidence="2" key="1">
    <citation type="submission" date="2021-07" db="EMBL/GenBank/DDBJ databases">
        <authorList>
            <person name="Durling M."/>
        </authorList>
    </citation>
    <scope>NUCLEOTIDE SEQUENCE</scope>
</reference>
<protein>
    <submittedName>
        <fullName evidence="2">Uncharacterized protein</fullName>
    </submittedName>
</protein>
<organism evidence="2 3">
    <name type="scientific">Hymenoscyphus fraxineus</name>
    <dbReference type="NCBI Taxonomy" id="746836"/>
    <lineage>
        <taxon>Eukaryota</taxon>
        <taxon>Fungi</taxon>
        <taxon>Dikarya</taxon>
        <taxon>Ascomycota</taxon>
        <taxon>Pezizomycotina</taxon>
        <taxon>Leotiomycetes</taxon>
        <taxon>Helotiales</taxon>
        <taxon>Helotiaceae</taxon>
        <taxon>Hymenoscyphus</taxon>
    </lineage>
</organism>